<feature type="domain" description="Bacterial surface antigen (D15)" evidence="7">
    <location>
        <begin position="972"/>
        <end position="1172"/>
    </location>
</feature>
<evidence type="ECO:0000256" key="1">
    <source>
        <dbReference type="ARBA" id="ARBA00004370"/>
    </source>
</evidence>
<dbReference type="EMBL" id="AQPN01000012">
    <property type="protein sequence ID" value="EOR96483.1"/>
    <property type="molecule type" value="Genomic_DNA"/>
</dbReference>
<evidence type="ECO:0000256" key="2">
    <source>
        <dbReference type="ARBA" id="ARBA00022729"/>
    </source>
</evidence>
<dbReference type="Proteomes" id="UP000014174">
    <property type="component" value="Unassembled WGS sequence"/>
</dbReference>
<dbReference type="Pfam" id="PF01103">
    <property type="entry name" value="Omp85"/>
    <property type="match status" value="1"/>
</dbReference>
<feature type="domain" description="Calcineurin-like phosphoesterase" evidence="6">
    <location>
        <begin position="31"/>
        <end position="225"/>
    </location>
</feature>
<dbReference type="Pfam" id="PF00149">
    <property type="entry name" value="Metallophos"/>
    <property type="match status" value="1"/>
</dbReference>
<accession>R9GXT4</accession>
<sequence>MKRYKKRYLVFFFICSCFFKSAAAQDSIVQRVIFIGDAGEINYEQETVIPYAANHILSGKTTVIYLGDNIYPRGIGLEGSPEQESTRQILRSQYEPMRAKGAPVYFVPGNHDWDRMAELGLAKIKAQWQFLDSQNDPLLKLVPANGCPDPVEIPISSNMVIIAYDSEWWLFTHDKTNADCNCDNEAEIIEQLDSLFYKNRDKVILLAGHHPFASYGTHGGYYNWKDHLFPLTAINKNLYIPLPVIGSLYPLLRSSIFLNPEDMHHPLYQHMIREVDHVFEGFPNLTYVAGHEHGLQLIKNPQRLQVVSGAGAKHSFAKKGKYSRYADATQGFVTADLLLDKSVKFTFYTYSNKVIKEAYTYTNPYTETLPVSTSITKGDSISIAANPAYNQVSSLHLNLFGEGFRKEWAAQETLPLIRISEIAGGLKPLQRGGGMQSTSLRLADPSEKEWVIRSVNKNPDALLPPELQQIFARDWLDDATSSQHPYSALIVPPLADAVQVPHANPFIGVIVPDPALNVYSHAFEHTLVLLEEREPLGKSDNSIKMIKNLQRDNDNSYDAKEFLRARMLDLLMNDWDRHEDQWRWKNTSKDNNKFYVAIPRDRDQVLRLTKGFFPYLASREWALPALQGFESDLKKPQYTLFKSRFLNAHPASQFSHKEWMIQVIDFTSKITDRVLEDALSKLPEASYKLRHDELLKSFQKRRDQIPEAMDAYYTFINKIVDLHTSDKNELIEVTDAPMHSLRVQVLKINKEGELRDTLMDKVYDSRLTKEIRIYTGEGNDSVLINTKNKAIKIRLIAGNGTKSFHVEESKQKIKLYTKTDHNSFYGKTEQLKKQVSNDSTNTAFVPVNLYNVTVPIITMGFNDDDGVLLGGGFRYIRQEGFRKSPYTSSHQLQGMASFKTGAFRVKYKGEWIQALDKADFTLEAKAFSPNTQNFFGLGNNTLFDHKGPLEKFYHSRFSVYQLDPALRWRFDKQSYIAIGPSLQYYHFSPNENEGRLIMNPSQIGSYDSLTVDKDKLFAGITAAFLKDNRDNKLFPTSGGYIQLRATGYAGLNSDSKNYIQLSPEMAIYQSIGKQSKLVIAERLGGVTTFGKPAFYQSAFLGGHENLRGFRQYRFAGQHVLFNNLEARIKLAQVGSYILPGQFGLIGFYDAGKVWTKENNTSTIHQGYGGGLFYMPAQLTVFQVVAGHSKEGWLPYFTLGFRF</sequence>
<dbReference type="GO" id="GO:0016787">
    <property type="term" value="F:hydrolase activity"/>
    <property type="evidence" value="ECO:0007669"/>
    <property type="project" value="UniProtKB-KW"/>
</dbReference>
<dbReference type="RefSeq" id="WP_016193636.1">
    <property type="nucleotide sequence ID" value="NZ_AQPN01000012.1"/>
</dbReference>
<proteinExistence type="predicted"/>
<name>R9GXT4_9SPHI</name>
<evidence type="ECO:0000256" key="4">
    <source>
        <dbReference type="ARBA" id="ARBA00023136"/>
    </source>
</evidence>
<feature type="chain" id="PRO_5004482026" evidence="5">
    <location>
        <begin position="25"/>
        <end position="1202"/>
    </location>
</feature>
<dbReference type="InterPro" id="IPR000184">
    <property type="entry name" value="Bac_surfAg_D15"/>
</dbReference>
<dbReference type="PANTHER" id="PTHR10161">
    <property type="entry name" value="TARTRATE-RESISTANT ACID PHOSPHATASE TYPE 5"/>
    <property type="match status" value="1"/>
</dbReference>
<dbReference type="Gene3D" id="3.60.21.10">
    <property type="match status" value="2"/>
</dbReference>
<dbReference type="eggNOG" id="COG1409">
    <property type="taxonomic scope" value="Bacteria"/>
</dbReference>
<feature type="signal peptide" evidence="5">
    <location>
        <begin position="1"/>
        <end position="24"/>
    </location>
</feature>
<evidence type="ECO:0000259" key="6">
    <source>
        <dbReference type="Pfam" id="PF00149"/>
    </source>
</evidence>
<dbReference type="SUPFAM" id="SSF56300">
    <property type="entry name" value="Metallo-dependent phosphatases"/>
    <property type="match status" value="1"/>
</dbReference>
<keyword evidence="2 5" id="KW-0732">Signal</keyword>
<keyword evidence="3" id="KW-0378">Hydrolase</keyword>
<reference evidence="8 9" key="1">
    <citation type="journal article" date="2013" name="Genome Announc.">
        <title>Draft Genome Sequence of Arcticibacter svalbardensis Strain MN12-7T, a Member of the Family Sphingobacteriaceae Isolated from an Arctic Soil Sample.</title>
        <authorList>
            <person name="Shivaji S."/>
            <person name="Ara S."/>
            <person name="Prasad S."/>
            <person name="Manasa B.P."/>
            <person name="Begum Z."/>
            <person name="Singh A."/>
            <person name="Kumar Pinnaka A."/>
        </authorList>
    </citation>
    <scope>NUCLEOTIDE SEQUENCE [LARGE SCALE GENOMIC DNA]</scope>
    <source>
        <strain evidence="8 9">MN12-7</strain>
    </source>
</reference>
<protein>
    <submittedName>
        <fullName evidence="8">Surface antigen (D15)</fullName>
    </submittedName>
</protein>
<dbReference type="InterPro" id="IPR004843">
    <property type="entry name" value="Calcineurin-like_PHP"/>
</dbReference>
<evidence type="ECO:0000256" key="3">
    <source>
        <dbReference type="ARBA" id="ARBA00022801"/>
    </source>
</evidence>
<dbReference type="PANTHER" id="PTHR10161:SF14">
    <property type="entry name" value="TARTRATE-RESISTANT ACID PHOSPHATASE TYPE 5"/>
    <property type="match status" value="1"/>
</dbReference>
<evidence type="ECO:0000259" key="7">
    <source>
        <dbReference type="Pfam" id="PF01103"/>
    </source>
</evidence>
<organism evidence="8 9">
    <name type="scientific">Arcticibacter svalbardensis MN12-7</name>
    <dbReference type="NCBI Taxonomy" id="1150600"/>
    <lineage>
        <taxon>Bacteria</taxon>
        <taxon>Pseudomonadati</taxon>
        <taxon>Bacteroidota</taxon>
        <taxon>Sphingobacteriia</taxon>
        <taxon>Sphingobacteriales</taxon>
        <taxon>Sphingobacteriaceae</taxon>
        <taxon>Arcticibacter</taxon>
    </lineage>
</organism>
<evidence type="ECO:0000313" key="8">
    <source>
        <dbReference type="EMBL" id="EOR96483.1"/>
    </source>
</evidence>
<dbReference type="eggNOG" id="COG4775">
    <property type="taxonomic scope" value="Bacteria"/>
</dbReference>
<dbReference type="Gene3D" id="2.40.160.50">
    <property type="entry name" value="membrane protein fhac: a member of the omp85/tpsb transporter family"/>
    <property type="match status" value="1"/>
</dbReference>
<dbReference type="STRING" id="1150600.ADIARSV_0386"/>
<dbReference type="OrthoDB" id="333971at2"/>
<comment type="caution">
    <text evidence="8">The sequence shown here is derived from an EMBL/GenBank/DDBJ whole genome shotgun (WGS) entry which is preliminary data.</text>
</comment>
<keyword evidence="4" id="KW-0472">Membrane</keyword>
<dbReference type="GO" id="GO:0019867">
    <property type="term" value="C:outer membrane"/>
    <property type="evidence" value="ECO:0007669"/>
    <property type="project" value="InterPro"/>
</dbReference>
<keyword evidence="9" id="KW-1185">Reference proteome</keyword>
<dbReference type="InterPro" id="IPR051558">
    <property type="entry name" value="Metallophosphoesterase_PAP"/>
</dbReference>
<dbReference type="PATRIC" id="fig|1150600.3.peg.378"/>
<evidence type="ECO:0000256" key="5">
    <source>
        <dbReference type="SAM" id="SignalP"/>
    </source>
</evidence>
<gene>
    <name evidence="8" type="ORF">ADIARSV_0386</name>
</gene>
<evidence type="ECO:0000313" key="9">
    <source>
        <dbReference type="Proteomes" id="UP000014174"/>
    </source>
</evidence>
<dbReference type="AlphaFoldDB" id="R9GXT4"/>
<dbReference type="InterPro" id="IPR029052">
    <property type="entry name" value="Metallo-depent_PP-like"/>
</dbReference>
<comment type="subcellular location">
    <subcellularLocation>
        <location evidence="1">Membrane</location>
    </subcellularLocation>
</comment>